<sequence>MKKKIGIFGMMLTLVFGMSMGVCAAETPTATFDGSEEIQYNYDDLENFGTAFENMLPGDERTQEIILRNTYDRTVDFFMEVEVIQELEKTRQETSGAGYDFSLTVTQEGVNDGNPQMIYGGAQEEDAWIGGDKEGLADINTVLDQYGEKGIKVATLAKDEEAVIALNVSLDGQTGGNSYQDVQGTFQFKFHVSYDDPEEVVREVKGEDQIVTEQVKGDDRVVTRTVKEADKTIIQRVKTGDTTVILPLVALMGLCVLIIAVVIGTRKKDRQN</sequence>
<keyword evidence="2" id="KW-0732">Signal</keyword>
<name>A0A9D2TBF6_9FIRM</name>
<organism evidence="3 4">
    <name type="scientific">Candidatus Blautia merdavium</name>
    <dbReference type="NCBI Taxonomy" id="2838494"/>
    <lineage>
        <taxon>Bacteria</taxon>
        <taxon>Bacillati</taxon>
        <taxon>Bacillota</taxon>
        <taxon>Clostridia</taxon>
        <taxon>Lachnospirales</taxon>
        <taxon>Lachnospiraceae</taxon>
        <taxon>Blautia</taxon>
    </lineage>
</organism>
<proteinExistence type="predicted"/>
<dbReference type="AlphaFoldDB" id="A0A9D2TBF6"/>
<evidence type="ECO:0000256" key="1">
    <source>
        <dbReference type="SAM" id="Phobius"/>
    </source>
</evidence>
<keyword evidence="1" id="KW-0812">Transmembrane</keyword>
<accession>A0A9D2TBF6</accession>
<feature type="transmembrane region" description="Helical" evidence="1">
    <location>
        <begin position="244"/>
        <end position="264"/>
    </location>
</feature>
<protein>
    <submittedName>
        <fullName evidence="3">Uncharacterized protein</fullName>
    </submittedName>
</protein>
<keyword evidence="1" id="KW-1133">Transmembrane helix</keyword>
<gene>
    <name evidence="3" type="ORF">H9753_02935</name>
</gene>
<reference evidence="3" key="2">
    <citation type="submission" date="2021-04" db="EMBL/GenBank/DDBJ databases">
        <authorList>
            <person name="Gilroy R."/>
        </authorList>
    </citation>
    <scope>NUCLEOTIDE SEQUENCE</scope>
    <source>
        <strain evidence="3">ChiBcec2-3848</strain>
    </source>
</reference>
<feature type="chain" id="PRO_5039169628" evidence="2">
    <location>
        <begin position="25"/>
        <end position="272"/>
    </location>
</feature>
<evidence type="ECO:0000313" key="4">
    <source>
        <dbReference type="Proteomes" id="UP000823886"/>
    </source>
</evidence>
<comment type="caution">
    <text evidence="3">The sequence shown here is derived from an EMBL/GenBank/DDBJ whole genome shotgun (WGS) entry which is preliminary data.</text>
</comment>
<dbReference type="EMBL" id="DWVZ01000036">
    <property type="protein sequence ID" value="HJC62563.1"/>
    <property type="molecule type" value="Genomic_DNA"/>
</dbReference>
<reference evidence="3" key="1">
    <citation type="journal article" date="2021" name="PeerJ">
        <title>Extensive microbial diversity within the chicken gut microbiome revealed by metagenomics and culture.</title>
        <authorList>
            <person name="Gilroy R."/>
            <person name="Ravi A."/>
            <person name="Getino M."/>
            <person name="Pursley I."/>
            <person name="Horton D.L."/>
            <person name="Alikhan N.F."/>
            <person name="Baker D."/>
            <person name="Gharbi K."/>
            <person name="Hall N."/>
            <person name="Watson M."/>
            <person name="Adriaenssens E.M."/>
            <person name="Foster-Nyarko E."/>
            <person name="Jarju S."/>
            <person name="Secka A."/>
            <person name="Antonio M."/>
            <person name="Oren A."/>
            <person name="Chaudhuri R.R."/>
            <person name="La Ragione R."/>
            <person name="Hildebrand F."/>
            <person name="Pallen M.J."/>
        </authorList>
    </citation>
    <scope>NUCLEOTIDE SEQUENCE</scope>
    <source>
        <strain evidence="3">ChiBcec2-3848</strain>
    </source>
</reference>
<evidence type="ECO:0000313" key="3">
    <source>
        <dbReference type="EMBL" id="HJC62563.1"/>
    </source>
</evidence>
<feature type="signal peptide" evidence="2">
    <location>
        <begin position="1"/>
        <end position="24"/>
    </location>
</feature>
<keyword evidence="1" id="KW-0472">Membrane</keyword>
<evidence type="ECO:0000256" key="2">
    <source>
        <dbReference type="SAM" id="SignalP"/>
    </source>
</evidence>
<dbReference type="Proteomes" id="UP000823886">
    <property type="component" value="Unassembled WGS sequence"/>
</dbReference>